<sequence length="325" mass="33249">MSLVNRLTNRLTARGLPVANGKSNFGSKGNSNQAADAVLHHVPAQPGGSATMVHARQASWYGGEDVIVPISSGGCGTGNHMHAVLMTPLSSTEDAASSSSKRARSALRASASTKPDAFAGMVAIIGGYTGSIGSEAMGSSQSHCSTIGRYPALIGQALTLHGLPCLLIEVPAHFAQGAQGEGALAMQADAWRAAAAFAKNALGFCTAIGLAWAAGAQALVTSCCNAELTNPNTPTSVEPSCFSAVVLLNAELDSESDKLACPALLVHGTDNEASAQCAKAFAATNDAELAWLVGAKRNEFMRFGDPTFNELVGRTVDFSASLSRA</sequence>
<gene>
    <name evidence="1" type="ORF">CBRE1094_LOCUS14641</name>
</gene>
<dbReference type="EMBL" id="HBGU01026973">
    <property type="protein sequence ID" value="CAD9446846.1"/>
    <property type="molecule type" value="Transcribed_RNA"/>
</dbReference>
<protein>
    <submittedName>
        <fullName evidence="1">Uncharacterized protein</fullName>
    </submittedName>
</protein>
<proteinExistence type="predicted"/>
<dbReference type="AlphaFoldDB" id="A0A7S2D7K5"/>
<name>A0A7S2D7K5_9EUKA</name>
<organism evidence="1">
    <name type="scientific">Haptolina brevifila</name>
    <dbReference type="NCBI Taxonomy" id="156173"/>
    <lineage>
        <taxon>Eukaryota</taxon>
        <taxon>Haptista</taxon>
        <taxon>Haptophyta</taxon>
        <taxon>Prymnesiophyceae</taxon>
        <taxon>Prymnesiales</taxon>
        <taxon>Prymnesiaceae</taxon>
        <taxon>Haptolina</taxon>
    </lineage>
</organism>
<evidence type="ECO:0000313" key="1">
    <source>
        <dbReference type="EMBL" id="CAD9446846.1"/>
    </source>
</evidence>
<accession>A0A7S2D7K5</accession>
<reference evidence="1" key="1">
    <citation type="submission" date="2021-01" db="EMBL/GenBank/DDBJ databases">
        <authorList>
            <person name="Corre E."/>
            <person name="Pelletier E."/>
            <person name="Niang G."/>
            <person name="Scheremetjew M."/>
            <person name="Finn R."/>
            <person name="Kale V."/>
            <person name="Holt S."/>
            <person name="Cochrane G."/>
            <person name="Meng A."/>
            <person name="Brown T."/>
            <person name="Cohen L."/>
        </authorList>
    </citation>
    <scope>NUCLEOTIDE SEQUENCE</scope>
    <source>
        <strain evidence="1">UTEX LB 985</strain>
    </source>
</reference>